<keyword evidence="3" id="KW-1185">Reference proteome</keyword>
<comment type="caution">
    <text evidence="2">The sequence shown here is derived from an EMBL/GenBank/DDBJ whole genome shotgun (WGS) entry which is preliminary data.</text>
</comment>
<name>A0ABD2PPX8_9PLAT</name>
<gene>
    <name evidence="2" type="ORF">Ciccas_013685</name>
</gene>
<keyword evidence="1" id="KW-0175">Coiled coil</keyword>
<dbReference type="EMBL" id="JBJKFK010006484">
    <property type="protein sequence ID" value="KAL3307791.1"/>
    <property type="molecule type" value="Genomic_DNA"/>
</dbReference>
<evidence type="ECO:0000256" key="1">
    <source>
        <dbReference type="SAM" id="Coils"/>
    </source>
</evidence>
<accession>A0ABD2PPX8</accession>
<reference evidence="2 3" key="1">
    <citation type="submission" date="2024-11" db="EMBL/GenBank/DDBJ databases">
        <title>Adaptive evolution of stress response genes in parasites aligns with host niche diversity.</title>
        <authorList>
            <person name="Hahn C."/>
            <person name="Resl P."/>
        </authorList>
    </citation>
    <scope>NUCLEOTIDE SEQUENCE [LARGE SCALE GENOMIC DNA]</scope>
    <source>
        <strain evidence="2">EGGRZ-B1_66</strain>
        <tissue evidence="2">Body</tissue>
    </source>
</reference>
<evidence type="ECO:0008006" key="4">
    <source>
        <dbReference type="Google" id="ProtNLM"/>
    </source>
</evidence>
<protein>
    <recommendedName>
        <fullName evidence="4">Vimentin</fullName>
    </recommendedName>
</protein>
<evidence type="ECO:0000313" key="3">
    <source>
        <dbReference type="Proteomes" id="UP001626550"/>
    </source>
</evidence>
<evidence type="ECO:0000313" key="2">
    <source>
        <dbReference type="EMBL" id="KAL3307791.1"/>
    </source>
</evidence>
<sequence>AKSDLEHELERTDFERNLLEGQLNDLQQVRERLEQALTTMILDHEEQLVIHEETVSSPRTVSSHIKQFHFT</sequence>
<dbReference type="AlphaFoldDB" id="A0ABD2PPX8"/>
<proteinExistence type="predicted"/>
<feature type="non-terminal residue" evidence="2">
    <location>
        <position position="1"/>
    </location>
</feature>
<organism evidence="2 3">
    <name type="scientific">Cichlidogyrus casuarinus</name>
    <dbReference type="NCBI Taxonomy" id="1844966"/>
    <lineage>
        <taxon>Eukaryota</taxon>
        <taxon>Metazoa</taxon>
        <taxon>Spiralia</taxon>
        <taxon>Lophotrochozoa</taxon>
        <taxon>Platyhelminthes</taxon>
        <taxon>Monogenea</taxon>
        <taxon>Monopisthocotylea</taxon>
        <taxon>Dactylogyridea</taxon>
        <taxon>Ancyrocephalidae</taxon>
        <taxon>Cichlidogyrus</taxon>
    </lineage>
</organism>
<dbReference type="Proteomes" id="UP001626550">
    <property type="component" value="Unassembled WGS sequence"/>
</dbReference>
<feature type="coiled-coil region" evidence="1">
    <location>
        <begin position="16"/>
        <end position="43"/>
    </location>
</feature>